<feature type="chain" id="PRO_5007835288" description="chitinase" evidence="9">
    <location>
        <begin position="25"/>
        <end position="1273"/>
    </location>
</feature>
<feature type="signal peptide" evidence="9">
    <location>
        <begin position="1"/>
        <end position="24"/>
    </location>
</feature>
<dbReference type="Pfam" id="PF01476">
    <property type="entry name" value="LysM"/>
    <property type="match status" value="2"/>
</dbReference>
<gene>
    <name evidence="13" type="ORF">ISF_08996</name>
</gene>
<protein>
    <recommendedName>
        <fullName evidence="2">chitinase</fullName>
        <ecNumber evidence="2">3.2.1.14</ecNumber>
    </recommendedName>
</protein>
<comment type="caution">
    <text evidence="13">The sequence shown here is derived from an EMBL/GenBank/DDBJ whole genome shotgun (WGS) entry which is preliminary data.</text>
</comment>
<dbReference type="Gene3D" id="3.10.350.10">
    <property type="entry name" value="LysM domain"/>
    <property type="match status" value="2"/>
</dbReference>
<dbReference type="PROSITE" id="PS51782">
    <property type="entry name" value="LYSM"/>
    <property type="match status" value="2"/>
</dbReference>
<feature type="disulfide bond" evidence="7">
    <location>
        <begin position="452"/>
        <end position="464"/>
    </location>
</feature>
<dbReference type="InterPro" id="IPR029070">
    <property type="entry name" value="Chitinase_insertion_sf"/>
</dbReference>
<dbReference type="SUPFAM" id="SSF57016">
    <property type="entry name" value="Plant lectins/antimicrobial peptides"/>
    <property type="match status" value="1"/>
</dbReference>
<feature type="region of interest" description="Disordered" evidence="8">
    <location>
        <begin position="96"/>
        <end position="142"/>
    </location>
</feature>
<dbReference type="Proteomes" id="UP000076744">
    <property type="component" value="Unassembled WGS sequence"/>
</dbReference>
<dbReference type="CDD" id="cd02878">
    <property type="entry name" value="GH18_zymocin_alpha"/>
    <property type="match status" value="1"/>
</dbReference>
<dbReference type="Gene3D" id="3.20.20.80">
    <property type="entry name" value="Glycosidases"/>
    <property type="match status" value="1"/>
</dbReference>
<keyword evidence="7" id="KW-1015">Disulfide bond</keyword>
<feature type="domain" description="LysM" evidence="11">
    <location>
        <begin position="302"/>
        <end position="347"/>
    </location>
</feature>
<comment type="caution">
    <text evidence="7">Lacks conserved residue(s) required for the propagation of feature annotation.</text>
</comment>
<keyword evidence="5" id="KW-0378">Hydrolase</keyword>
<dbReference type="PANTHER" id="PTHR47700">
    <property type="entry name" value="V CHITINASE, PUTATIVE (AFU_ORTHOLOGUE AFUA_6G13720)-RELATED"/>
    <property type="match status" value="1"/>
</dbReference>
<evidence type="ECO:0000256" key="7">
    <source>
        <dbReference type="PROSITE-ProRule" id="PRU00261"/>
    </source>
</evidence>
<name>A0A162I718_CORFA</name>
<dbReference type="InterPro" id="IPR017853">
    <property type="entry name" value="GH"/>
</dbReference>
<evidence type="ECO:0000256" key="5">
    <source>
        <dbReference type="ARBA" id="ARBA00023295"/>
    </source>
</evidence>
<evidence type="ECO:0000256" key="6">
    <source>
        <dbReference type="ARBA" id="ARBA00044955"/>
    </source>
</evidence>
<dbReference type="EC" id="3.2.1.14" evidence="2"/>
<evidence type="ECO:0000313" key="14">
    <source>
        <dbReference type="Proteomes" id="UP000076744"/>
    </source>
</evidence>
<dbReference type="Pfam" id="PF00704">
    <property type="entry name" value="Glyco_hydro_18"/>
    <property type="match status" value="1"/>
</dbReference>
<dbReference type="SMART" id="SM00636">
    <property type="entry name" value="Glyco_18"/>
    <property type="match status" value="1"/>
</dbReference>
<dbReference type="SUPFAM" id="SSF54106">
    <property type="entry name" value="LysM domain"/>
    <property type="match status" value="2"/>
</dbReference>
<sequence>MYNQLLHWPVWVSLSLSLIRPSFAVTNSYNGQYADDCPELCSRAGSSASNWTHIHRVKELSSCNQTILFRLNVQRLIDDPHTVITIQGCTVTGAQDAGSNLPTPQEAHSDGVDVAESPSCDAKTENMSAEPGLGGQSNHAGVGAAPNSNDVQHATNELSTFLRQASTCGESILFAKHLTAVVGMYSGAQVVRDSALHLLDMFHREYINGQPASLQVCSEEDAAKTFGVYAAGFPDISVPQDAVRAWANGQCINGSSPAASVDMGVLVASIKNSNMTSFSSSSTNSTVNARRSHTLLARGNCRTEQVKQGDSCASLADRCGISGNDITKYNTRSDFCSTLKPKQYYCCGPGDLPDMRPQPDPDGTCHVYPVAANDGCWAISDAFGVSKDDLETFNKKTWGWAGCGSLQLGQRICVSKGNPPMPAPVAGTTCGPQVPGTKKPTDGTDFAGLNPCPLNACCDVWGFCGTTAEFCTKTPADNGGPGTTQPGKSSCISNCGMDIVNNGQGPSSFEKLGYFEAFNVERKCLHMDASNIPTDKYTLIHFAFAGVTANFDVELGTVNGQFERFKGLKGPKKVLSFGGWAFSTDQATFQRFRQATNPANRGTFVNNLIGFLDKAPDIPDIEPGSPDEGDNYLGFLSLLRSRLPSSKTLSIALPASFWYLKQYPVKDIARYVDYFVYMTYDLHGQWDVGNKWAVPGCDGGNCLRSHVNKTETINALAMLTKAGVHSNQVLVGVSSYGRSFRMKDEHCSGPFCTFLGARGHSQAYEGRCTGTGGYISNAEIGEIIGKQQNYSVVQSFVDKDSGSNIAMYGEPGAVDWVAYMDGDMKTDRIDWIKQQNFRGFSDWAIDLESFTGDEDNSGDDGTYDPDDDDWDWDFDGDTACNDSPGSLQSIAHGIDGMKKKCASLYTLKALSGMIDESFELFGKNNKGYDEQFGHYATWVKENIDPKLDSFMAFGKGDGNEFFTCTWKVGRRVGSGPCRGMPHYWEEESTFTVEYKLSDEDGFYKAASEKLGIDKDWIAIGNRDKDYDCRTNVNEATQGRPGRGSGISPPCSKIFRRRMNVPVKAADDKIKVGNPKEMLSNIMPNIAALKDTLTSTYATVGLGIYDDTQDRADVMDAVVGYSLPVLQLSESVDSMKTIKGIGEKANADKKRNLILSIITYVLMALPFVGEAVGPLVGSATAVARIAVLVTEVGTVATTIADIVADKDSAPFAILGLILGSGLGGEGRLSRQEGLSKASAARRALSADDLAKYTDSFKEKDALIQKISRKGSCSK</sequence>
<evidence type="ECO:0000256" key="8">
    <source>
        <dbReference type="SAM" id="MobiDB-lite"/>
    </source>
</evidence>
<dbReference type="InterPro" id="IPR053214">
    <property type="entry name" value="LysM12-like"/>
</dbReference>
<dbReference type="GO" id="GO:0008061">
    <property type="term" value="F:chitin binding"/>
    <property type="evidence" value="ECO:0007669"/>
    <property type="project" value="UniProtKB-UniRule"/>
</dbReference>
<evidence type="ECO:0000256" key="3">
    <source>
        <dbReference type="ARBA" id="ARBA00022669"/>
    </source>
</evidence>
<accession>A0A162I718</accession>
<evidence type="ECO:0000259" key="10">
    <source>
        <dbReference type="PROSITE" id="PS50941"/>
    </source>
</evidence>
<reference evidence="13 14" key="1">
    <citation type="journal article" date="2016" name="Genome Biol. Evol.">
        <title>Divergent and convergent evolution of fungal pathogenicity.</title>
        <authorList>
            <person name="Shang Y."/>
            <person name="Xiao G."/>
            <person name="Zheng P."/>
            <person name="Cen K."/>
            <person name="Zhan S."/>
            <person name="Wang C."/>
        </authorList>
    </citation>
    <scope>NUCLEOTIDE SEQUENCE [LARGE SCALE GENOMIC DNA]</scope>
    <source>
        <strain evidence="13 14">ARSEF 2679</strain>
    </source>
</reference>
<dbReference type="InterPro" id="IPR011583">
    <property type="entry name" value="Chitinase_II/V-like_cat"/>
</dbReference>
<dbReference type="AlphaFoldDB" id="A0A162I718"/>
<comment type="similarity">
    <text evidence="1">Belongs to the glycosyl hydrolase 18 family. Chitinase class V subfamily.</text>
</comment>
<evidence type="ECO:0000256" key="4">
    <source>
        <dbReference type="ARBA" id="ARBA00023026"/>
    </source>
</evidence>
<dbReference type="Pfam" id="PF00187">
    <property type="entry name" value="Chitin_bind_1"/>
    <property type="match status" value="1"/>
</dbReference>
<feature type="domain" description="Chitin-binding type-1" evidence="10">
    <location>
        <begin position="427"/>
        <end position="497"/>
    </location>
</feature>
<evidence type="ECO:0000259" key="11">
    <source>
        <dbReference type="PROSITE" id="PS51782"/>
    </source>
</evidence>
<keyword evidence="14" id="KW-1185">Reference proteome</keyword>
<evidence type="ECO:0000256" key="2">
    <source>
        <dbReference type="ARBA" id="ARBA00012729"/>
    </source>
</evidence>
<dbReference type="Gene3D" id="3.30.60.10">
    <property type="entry name" value="Endochitinase-like"/>
    <property type="match status" value="1"/>
</dbReference>
<feature type="domain" description="LysM" evidence="11">
    <location>
        <begin position="366"/>
        <end position="414"/>
    </location>
</feature>
<feature type="domain" description="GH18" evidence="12">
    <location>
        <begin position="509"/>
        <end position="865"/>
    </location>
</feature>
<keyword evidence="9" id="KW-0732">Signal</keyword>
<dbReference type="InterPro" id="IPR001002">
    <property type="entry name" value="Chitin-bd_1"/>
</dbReference>
<feature type="disulfide bond" evidence="7">
    <location>
        <begin position="457"/>
        <end position="471"/>
    </location>
</feature>
<evidence type="ECO:0000313" key="13">
    <source>
        <dbReference type="EMBL" id="OAA53155.1"/>
    </source>
</evidence>
<dbReference type="EMBL" id="AZHB01000039">
    <property type="protein sequence ID" value="OAA53155.1"/>
    <property type="molecule type" value="Genomic_DNA"/>
</dbReference>
<feature type="disulfide bond" evidence="7">
    <location>
        <begin position="491"/>
        <end position="495"/>
    </location>
</feature>
<evidence type="ECO:0000256" key="1">
    <source>
        <dbReference type="ARBA" id="ARBA00008682"/>
    </source>
</evidence>
<dbReference type="Gene3D" id="3.10.50.10">
    <property type="match status" value="1"/>
</dbReference>
<dbReference type="CDD" id="cd00035">
    <property type="entry name" value="ChtBD1"/>
    <property type="match status" value="1"/>
</dbReference>
<keyword evidence="4" id="KW-0843">Virulence</keyword>
<dbReference type="GO" id="GO:0005975">
    <property type="term" value="P:carbohydrate metabolic process"/>
    <property type="evidence" value="ECO:0007669"/>
    <property type="project" value="InterPro"/>
</dbReference>
<dbReference type="InterPro" id="IPR001223">
    <property type="entry name" value="Glyco_hydro18_cat"/>
</dbReference>
<dbReference type="PROSITE" id="PS51910">
    <property type="entry name" value="GH18_2"/>
    <property type="match status" value="1"/>
</dbReference>
<comment type="similarity">
    <text evidence="6">Belongs to the secreted LysM effector family.</text>
</comment>
<dbReference type="RefSeq" id="XP_018700227.1">
    <property type="nucleotide sequence ID" value="XM_018852599.1"/>
</dbReference>
<dbReference type="GO" id="GO:0008843">
    <property type="term" value="F:endochitinase activity"/>
    <property type="evidence" value="ECO:0007669"/>
    <property type="project" value="UniProtKB-EC"/>
</dbReference>
<dbReference type="InterPro" id="IPR036861">
    <property type="entry name" value="Endochitinase-like_sf"/>
</dbReference>
<evidence type="ECO:0000259" key="12">
    <source>
        <dbReference type="PROSITE" id="PS51910"/>
    </source>
</evidence>
<proteinExistence type="inferred from homology"/>
<dbReference type="GeneID" id="30025288"/>
<dbReference type="InterPro" id="IPR018392">
    <property type="entry name" value="LysM"/>
</dbReference>
<dbReference type="SUPFAM" id="SSF51445">
    <property type="entry name" value="(Trans)glycosidases"/>
    <property type="match status" value="1"/>
</dbReference>
<evidence type="ECO:0000256" key="9">
    <source>
        <dbReference type="SAM" id="SignalP"/>
    </source>
</evidence>
<dbReference type="SUPFAM" id="SSF54556">
    <property type="entry name" value="Chitinase insertion domain"/>
    <property type="match status" value="1"/>
</dbReference>
<dbReference type="OrthoDB" id="73875at2759"/>
<organism evidence="13 14">
    <name type="scientific">Cordyceps fumosorosea (strain ARSEF 2679)</name>
    <name type="common">Isaria fumosorosea</name>
    <dbReference type="NCBI Taxonomy" id="1081104"/>
    <lineage>
        <taxon>Eukaryota</taxon>
        <taxon>Fungi</taxon>
        <taxon>Dikarya</taxon>
        <taxon>Ascomycota</taxon>
        <taxon>Pezizomycotina</taxon>
        <taxon>Sordariomycetes</taxon>
        <taxon>Hypocreomycetidae</taxon>
        <taxon>Hypocreales</taxon>
        <taxon>Cordycipitaceae</taxon>
        <taxon>Cordyceps</taxon>
    </lineage>
</organism>
<dbReference type="STRING" id="1081104.A0A162I718"/>
<keyword evidence="3 7" id="KW-0147">Chitin-binding</keyword>
<keyword evidence="5" id="KW-0326">Glycosidase</keyword>
<dbReference type="InterPro" id="IPR036779">
    <property type="entry name" value="LysM_dom_sf"/>
</dbReference>
<dbReference type="PROSITE" id="PS50941">
    <property type="entry name" value="CHIT_BIND_I_2"/>
    <property type="match status" value="1"/>
</dbReference>
<dbReference type="SMART" id="SM00257">
    <property type="entry name" value="LysM"/>
    <property type="match status" value="2"/>
</dbReference>
<dbReference type="PANTHER" id="PTHR47700:SF2">
    <property type="entry name" value="CHITINASE"/>
    <property type="match status" value="1"/>
</dbReference>